<evidence type="ECO:0000313" key="2">
    <source>
        <dbReference type="EMBL" id="HJC15887.1"/>
    </source>
</evidence>
<dbReference type="InterPro" id="IPR029039">
    <property type="entry name" value="Flavoprotein-like_sf"/>
</dbReference>
<dbReference type="SUPFAM" id="SSF52218">
    <property type="entry name" value="Flavoproteins"/>
    <property type="match status" value="1"/>
</dbReference>
<proteinExistence type="predicted"/>
<organism evidence="2 3">
    <name type="scientific">Candidatus Fusicatenibacter intestinigallinarum</name>
    <dbReference type="NCBI Taxonomy" id="2838598"/>
    <lineage>
        <taxon>Bacteria</taxon>
        <taxon>Bacillati</taxon>
        <taxon>Bacillota</taxon>
        <taxon>Clostridia</taxon>
        <taxon>Lachnospirales</taxon>
        <taxon>Lachnospiraceae</taxon>
        <taxon>Fusicatenibacter</taxon>
    </lineage>
</organism>
<sequence length="200" mass="22883">MLKYKRKRSDRNTVTVMEHIILYGSRYGSTRRYAGRLSELTGIPVADYHEALPLKGKAYMIYLGSLYAGGVSGVKKTFRNLALRPGQKLMIVTVGLADPGISENRENIRRSLQKQLPAGIYGAADLFHLRGAIDYEKLSLSHRTMMSLLYRSLKNRPSGEWSAEDRALMETYGKQVDFVDFDTLQPVVERIREWENERLH</sequence>
<accession>A0A9D2NBJ0</accession>
<name>A0A9D2NBJ0_9FIRM</name>
<dbReference type="Proteomes" id="UP000823849">
    <property type="component" value="Unassembled WGS sequence"/>
</dbReference>
<dbReference type="Pfam" id="PF12724">
    <property type="entry name" value="Flavodoxin_5"/>
    <property type="match status" value="1"/>
</dbReference>
<feature type="domain" description="Flavodoxin" evidence="1">
    <location>
        <begin position="20"/>
        <end position="154"/>
    </location>
</feature>
<dbReference type="EMBL" id="DWWU01000036">
    <property type="protein sequence ID" value="HJC15887.1"/>
    <property type="molecule type" value="Genomic_DNA"/>
</dbReference>
<dbReference type="InterPro" id="IPR026816">
    <property type="entry name" value="Flavodoxin_dom"/>
</dbReference>
<evidence type="ECO:0000313" key="3">
    <source>
        <dbReference type="Proteomes" id="UP000823849"/>
    </source>
</evidence>
<gene>
    <name evidence="2" type="ORF">H9705_08715</name>
</gene>
<reference evidence="2" key="2">
    <citation type="submission" date="2021-04" db="EMBL/GenBank/DDBJ databases">
        <authorList>
            <person name="Gilroy R."/>
        </authorList>
    </citation>
    <scope>NUCLEOTIDE SEQUENCE</scope>
    <source>
        <strain evidence="2">CHK185-5351</strain>
    </source>
</reference>
<dbReference type="AlphaFoldDB" id="A0A9D2NBJ0"/>
<comment type="caution">
    <text evidence="2">The sequence shown here is derived from an EMBL/GenBank/DDBJ whole genome shotgun (WGS) entry which is preliminary data.</text>
</comment>
<evidence type="ECO:0000259" key="1">
    <source>
        <dbReference type="Pfam" id="PF12724"/>
    </source>
</evidence>
<reference evidence="2" key="1">
    <citation type="journal article" date="2021" name="PeerJ">
        <title>Extensive microbial diversity within the chicken gut microbiome revealed by metagenomics and culture.</title>
        <authorList>
            <person name="Gilroy R."/>
            <person name="Ravi A."/>
            <person name="Getino M."/>
            <person name="Pursley I."/>
            <person name="Horton D.L."/>
            <person name="Alikhan N.F."/>
            <person name="Baker D."/>
            <person name="Gharbi K."/>
            <person name="Hall N."/>
            <person name="Watson M."/>
            <person name="Adriaenssens E.M."/>
            <person name="Foster-Nyarko E."/>
            <person name="Jarju S."/>
            <person name="Secka A."/>
            <person name="Antonio M."/>
            <person name="Oren A."/>
            <person name="Chaudhuri R.R."/>
            <person name="La Ragione R."/>
            <person name="Hildebrand F."/>
            <person name="Pallen M.J."/>
        </authorList>
    </citation>
    <scope>NUCLEOTIDE SEQUENCE</scope>
    <source>
        <strain evidence="2">CHK185-5351</strain>
    </source>
</reference>
<protein>
    <submittedName>
        <fullName evidence="2">Flavodoxin domain-containing protein</fullName>
    </submittedName>
</protein>